<comment type="caution">
    <text evidence="3">The sequence shown here is derived from an EMBL/GenBank/DDBJ whole genome shotgun (WGS) entry which is preliminary data.</text>
</comment>
<dbReference type="Proteomes" id="UP000549394">
    <property type="component" value="Unassembled WGS sequence"/>
</dbReference>
<gene>
    <name evidence="3" type="ORF">DGYR_LOCUS13041</name>
</gene>
<evidence type="ECO:0000313" key="4">
    <source>
        <dbReference type="Proteomes" id="UP000549394"/>
    </source>
</evidence>
<feature type="region of interest" description="Disordered" evidence="2">
    <location>
        <begin position="150"/>
        <end position="178"/>
    </location>
</feature>
<keyword evidence="1" id="KW-0175">Coiled coil</keyword>
<keyword evidence="4" id="KW-1185">Reference proteome</keyword>
<reference evidence="3 4" key="1">
    <citation type="submission" date="2020-08" db="EMBL/GenBank/DDBJ databases">
        <authorList>
            <person name="Hejnol A."/>
        </authorList>
    </citation>
    <scope>NUCLEOTIDE SEQUENCE [LARGE SCALE GENOMIC DNA]</scope>
</reference>
<protein>
    <submittedName>
        <fullName evidence="3">DgyrCDS13904</fullName>
    </submittedName>
</protein>
<accession>A0A7I8WC47</accession>
<evidence type="ECO:0000313" key="3">
    <source>
        <dbReference type="EMBL" id="CAD5125698.1"/>
    </source>
</evidence>
<feature type="compositionally biased region" description="Polar residues" evidence="2">
    <location>
        <begin position="159"/>
        <end position="178"/>
    </location>
</feature>
<evidence type="ECO:0000256" key="2">
    <source>
        <dbReference type="SAM" id="MobiDB-lite"/>
    </source>
</evidence>
<feature type="coiled-coil region" evidence="1">
    <location>
        <begin position="32"/>
        <end position="66"/>
    </location>
</feature>
<evidence type="ECO:0000256" key="1">
    <source>
        <dbReference type="SAM" id="Coils"/>
    </source>
</evidence>
<proteinExistence type="predicted"/>
<organism evidence="3 4">
    <name type="scientific">Dimorphilus gyrociliatus</name>
    <dbReference type="NCBI Taxonomy" id="2664684"/>
    <lineage>
        <taxon>Eukaryota</taxon>
        <taxon>Metazoa</taxon>
        <taxon>Spiralia</taxon>
        <taxon>Lophotrochozoa</taxon>
        <taxon>Annelida</taxon>
        <taxon>Polychaeta</taxon>
        <taxon>Polychaeta incertae sedis</taxon>
        <taxon>Dinophilidae</taxon>
        <taxon>Dimorphilus</taxon>
    </lineage>
</organism>
<dbReference type="AlphaFoldDB" id="A0A7I8WC47"/>
<dbReference type="OrthoDB" id="6140847at2759"/>
<dbReference type="EMBL" id="CAJFCJ010000028">
    <property type="protein sequence ID" value="CAD5125698.1"/>
    <property type="molecule type" value="Genomic_DNA"/>
</dbReference>
<name>A0A7I8WC47_9ANNE</name>
<sequence>MRRQNRLSMLGMEKALHSVFNAKDSALGVTLLRTNKKEERLLETKLKKLEKQIKKHNTHLKQEKNSFLTKKQQEPEPILLLEHPRTPSVKRRPHYMLPTESRQKTPSTLKTIDMVVRKTSRKANVWQAEEIKYETLSNVILTEKEKEKLEESYRPRFNATPSRPSSKATSVSNDSLPSTVKRLLRSTGRIPTATFITELEDIPLRPKTPKSVKFRTEKIKKLQSIGGIRKTDVNFNRYN</sequence>